<feature type="short sequence motif" description="'KMSKS' region" evidence="8">
    <location>
        <begin position="196"/>
        <end position="200"/>
    </location>
</feature>
<evidence type="ECO:0000256" key="4">
    <source>
        <dbReference type="ARBA" id="ARBA00022840"/>
    </source>
</evidence>
<keyword evidence="2 8" id="KW-0436">Ligase</keyword>
<dbReference type="Proteomes" id="UP001200430">
    <property type="component" value="Unassembled WGS sequence"/>
</dbReference>
<keyword evidence="4 8" id="KW-0067">ATP-binding</keyword>
<evidence type="ECO:0000256" key="6">
    <source>
        <dbReference type="ARBA" id="ARBA00023146"/>
    </source>
</evidence>
<protein>
    <recommendedName>
        <fullName evidence="8">Tryptophan--tRNA ligase</fullName>
        <ecNumber evidence="8">6.1.1.2</ecNumber>
    </recommendedName>
    <alternativeName>
        <fullName evidence="8">Tryptophanyl-tRNA synthetase</fullName>
        <shortName evidence="8">TrpRS</shortName>
    </alternativeName>
</protein>
<dbReference type="PANTHER" id="PTHR43766:SF1">
    <property type="entry name" value="TRYPTOPHAN--TRNA LIGASE, MITOCHONDRIAL"/>
    <property type="match status" value="1"/>
</dbReference>
<dbReference type="InterPro" id="IPR002305">
    <property type="entry name" value="aa-tRNA-synth_Ic"/>
</dbReference>
<dbReference type="CDD" id="cd00806">
    <property type="entry name" value="TrpRS_core"/>
    <property type="match status" value="1"/>
</dbReference>
<comment type="catalytic activity">
    <reaction evidence="7 8">
        <text>tRNA(Trp) + L-tryptophan + ATP = L-tryptophyl-tRNA(Trp) + AMP + diphosphate + H(+)</text>
        <dbReference type="Rhea" id="RHEA:24080"/>
        <dbReference type="Rhea" id="RHEA-COMP:9671"/>
        <dbReference type="Rhea" id="RHEA-COMP:9705"/>
        <dbReference type="ChEBI" id="CHEBI:15378"/>
        <dbReference type="ChEBI" id="CHEBI:30616"/>
        <dbReference type="ChEBI" id="CHEBI:33019"/>
        <dbReference type="ChEBI" id="CHEBI:57912"/>
        <dbReference type="ChEBI" id="CHEBI:78442"/>
        <dbReference type="ChEBI" id="CHEBI:78535"/>
        <dbReference type="ChEBI" id="CHEBI:456215"/>
        <dbReference type="EC" id="6.1.1.2"/>
    </reaction>
</comment>
<organism evidence="10 11">
    <name type="scientific">Dethiosulfovibrio marinus</name>
    <dbReference type="NCBI Taxonomy" id="133532"/>
    <lineage>
        <taxon>Bacteria</taxon>
        <taxon>Thermotogati</taxon>
        <taxon>Synergistota</taxon>
        <taxon>Synergistia</taxon>
        <taxon>Synergistales</taxon>
        <taxon>Dethiosulfovibrionaceae</taxon>
        <taxon>Dethiosulfovibrio</taxon>
    </lineage>
</organism>
<dbReference type="GO" id="GO:0004830">
    <property type="term" value="F:tryptophan-tRNA ligase activity"/>
    <property type="evidence" value="ECO:0007669"/>
    <property type="project" value="UniProtKB-EC"/>
</dbReference>
<comment type="function">
    <text evidence="8">Catalyzes the attachment of tryptophan to tRNA(Trp).</text>
</comment>
<dbReference type="EMBL" id="JAKGUD010000003">
    <property type="protein sequence ID" value="MCF4141937.1"/>
    <property type="molecule type" value="Genomic_DNA"/>
</dbReference>
<dbReference type="InterPro" id="IPR050203">
    <property type="entry name" value="Trp-tRNA_synthetase"/>
</dbReference>
<evidence type="ECO:0000256" key="5">
    <source>
        <dbReference type="ARBA" id="ARBA00022917"/>
    </source>
</evidence>
<dbReference type="PANTHER" id="PTHR43766">
    <property type="entry name" value="TRYPTOPHAN--TRNA LIGASE, MITOCHONDRIAL"/>
    <property type="match status" value="1"/>
</dbReference>
<keyword evidence="6 8" id="KW-0030">Aminoacyl-tRNA synthetase</keyword>
<dbReference type="HAMAP" id="MF_00140_B">
    <property type="entry name" value="Trp_tRNA_synth_B"/>
    <property type="match status" value="1"/>
</dbReference>
<dbReference type="Gene3D" id="1.10.240.10">
    <property type="entry name" value="Tyrosyl-Transfer RNA Synthetase"/>
    <property type="match status" value="1"/>
</dbReference>
<feature type="binding site" evidence="8">
    <location>
        <begin position="10"/>
        <end position="12"/>
    </location>
    <ligand>
        <name>ATP</name>
        <dbReference type="ChEBI" id="CHEBI:30616"/>
    </ligand>
</feature>
<comment type="similarity">
    <text evidence="1 8 9">Belongs to the class-I aminoacyl-tRNA synthetase family.</text>
</comment>
<dbReference type="SUPFAM" id="SSF52374">
    <property type="entry name" value="Nucleotidylyl transferase"/>
    <property type="match status" value="1"/>
</dbReference>
<feature type="binding site" evidence="8">
    <location>
        <begin position="196"/>
        <end position="200"/>
    </location>
    <ligand>
        <name>ATP</name>
        <dbReference type="ChEBI" id="CHEBI:30616"/>
    </ligand>
</feature>
<comment type="subunit">
    <text evidence="8">Homodimer.</text>
</comment>
<name>A0ABS9EL57_9BACT</name>
<gene>
    <name evidence="8 10" type="primary">trpS</name>
    <name evidence="10" type="ORF">L2W38_03795</name>
</gene>
<reference evidence="10 11" key="1">
    <citation type="submission" date="2022-01" db="EMBL/GenBank/DDBJ databases">
        <title>Dethiosulfovibrio faecalis sp. nov., a novel proteolytic, non-sulfur-reducing bacterium isolated from a marine aquaculture solid waste bioreactor.</title>
        <authorList>
            <person name="Grabowski S."/>
            <person name="Apolinario E."/>
            <person name="Schneider N."/>
            <person name="Marshall C.W."/>
            <person name="Sowers K.R."/>
        </authorList>
    </citation>
    <scope>NUCLEOTIDE SEQUENCE [LARGE SCALE GENOMIC DNA]</scope>
    <source>
        <strain evidence="10 11">DSM 12537</strain>
    </source>
</reference>
<feature type="binding site" evidence="8">
    <location>
        <begin position="18"/>
        <end position="19"/>
    </location>
    <ligand>
        <name>ATP</name>
        <dbReference type="ChEBI" id="CHEBI:30616"/>
    </ligand>
</feature>
<accession>A0ABS9EL57</accession>
<sequence length="333" mass="37652">MKLRTFSGMRPTGKLHLGHMAGALSNWIKLQEDPGYDCFYGIVDWHAMMSDYANSSVIKGNCREVLLDWLAVGLDPEKSTIFVQSHVPEHAELSLALGMVTPLGWLQRNPTYKEQILNIQNKDLSTFGFLGYPVLMAADILLYRSSVVPVGEDQSAHLEITREIARRFNNFYGEVFPEPDILLTPTPKVPGTDGRKMSKSYGNSINIADTEKEMWDKLRTMMTDPARERKTDPGDPDKCPVWDIHKVFNHDEEEKADLASGCRAGSIGCVQCKKALKEHVVSMMTPIWERRAYYESRQETLDDILWNGADKARVVARETMDAVLEGIGFVPRR</sequence>
<evidence type="ECO:0000256" key="8">
    <source>
        <dbReference type="HAMAP-Rule" id="MF_00140"/>
    </source>
</evidence>
<dbReference type="RefSeq" id="WP_236098699.1">
    <property type="nucleotide sequence ID" value="NZ_JAKGUD010000003.1"/>
</dbReference>
<keyword evidence="8" id="KW-0963">Cytoplasm</keyword>
<proteinExistence type="inferred from homology"/>
<dbReference type="Gene3D" id="3.40.50.620">
    <property type="entry name" value="HUPs"/>
    <property type="match status" value="1"/>
</dbReference>
<evidence type="ECO:0000256" key="9">
    <source>
        <dbReference type="RuleBase" id="RU363036"/>
    </source>
</evidence>
<dbReference type="InterPro" id="IPR014729">
    <property type="entry name" value="Rossmann-like_a/b/a_fold"/>
</dbReference>
<keyword evidence="5 8" id="KW-0648">Protein biosynthesis</keyword>
<feature type="binding site" evidence="8">
    <location>
        <position position="189"/>
    </location>
    <ligand>
        <name>ATP</name>
        <dbReference type="ChEBI" id="CHEBI:30616"/>
    </ligand>
</feature>
<evidence type="ECO:0000313" key="10">
    <source>
        <dbReference type="EMBL" id="MCF4141937.1"/>
    </source>
</evidence>
<dbReference type="PRINTS" id="PR01039">
    <property type="entry name" value="TRNASYNTHTRP"/>
</dbReference>
<feature type="binding site" evidence="8">
    <location>
        <begin position="151"/>
        <end position="153"/>
    </location>
    <ligand>
        <name>ATP</name>
        <dbReference type="ChEBI" id="CHEBI:30616"/>
    </ligand>
</feature>
<dbReference type="NCBIfam" id="TIGR00233">
    <property type="entry name" value="trpS"/>
    <property type="match status" value="1"/>
</dbReference>
<dbReference type="InterPro" id="IPR002306">
    <property type="entry name" value="Trp-tRNA-ligase"/>
</dbReference>
<keyword evidence="11" id="KW-1185">Reference proteome</keyword>
<evidence type="ECO:0000256" key="7">
    <source>
        <dbReference type="ARBA" id="ARBA00049929"/>
    </source>
</evidence>
<dbReference type="InterPro" id="IPR001412">
    <property type="entry name" value="aa-tRNA-synth_I_CS"/>
</dbReference>
<feature type="binding site" evidence="8">
    <location>
        <position position="139"/>
    </location>
    <ligand>
        <name>L-tryptophan</name>
        <dbReference type="ChEBI" id="CHEBI:57912"/>
    </ligand>
</feature>
<keyword evidence="3 8" id="KW-0547">Nucleotide-binding</keyword>
<dbReference type="Pfam" id="PF00579">
    <property type="entry name" value="tRNA-synt_1b"/>
    <property type="match status" value="1"/>
</dbReference>
<comment type="subcellular location">
    <subcellularLocation>
        <location evidence="8">Cytoplasm</location>
    </subcellularLocation>
</comment>
<dbReference type="InterPro" id="IPR024109">
    <property type="entry name" value="Trp-tRNA-ligase_bac-type"/>
</dbReference>
<evidence type="ECO:0000256" key="3">
    <source>
        <dbReference type="ARBA" id="ARBA00022741"/>
    </source>
</evidence>
<dbReference type="EC" id="6.1.1.2" evidence="8"/>
<dbReference type="PROSITE" id="PS00178">
    <property type="entry name" value="AA_TRNA_LIGASE_I"/>
    <property type="match status" value="1"/>
</dbReference>
<evidence type="ECO:0000256" key="2">
    <source>
        <dbReference type="ARBA" id="ARBA00022598"/>
    </source>
</evidence>
<evidence type="ECO:0000313" key="11">
    <source>
        <dbReference type="Proteomes" id="UP001200430"/>
    </source>
</evidence>
<feature type="short sequence motif" description="'HIGH' region" evidence="8">
    <location>
        <begin position="11"/>
        <end position="19"/>
    </location>
</feature>
<comment type="caution">
    <text evidence="10">The sequence shown here is derived from an EMBL/GenBank/DDBJ whole genome shotgun (WGS) entry which is preliminary data.</text>
</comment>
<evidence type="ECO:0000256" key="1">
    <source>
        <dbReference type="ARBA" id="ARBA00005594"/>
    </source>
</evidence>